<reference evidence="1" key="1">
    <citation type="submission" date="2012-04" db="EMBL/GenBank/DDBJ databases">
        <title>The Genome Sequence of Bacillus cereus VD014.</title>
        <authorList>
            <consortium name="The Broad Institute Genome Sequencing Platform"/>
            <consortium name="The Broad Institute Genome Sequencing Center for Infectious Disease"/>
            <person name="Feldgarden M."/>
            <person name="Van der Auwera G.A."/>
            <person name="Mahillon J."/>
            <person name="Duprez V."/>
            <person name="Timmery S."/>
            <person name="Mattelet C."/>
            <person name="Dierick K."/>
            <person name="Sun M."/>
            <person name="Yu Z."/>
            <person name="Zhu L."/>
            <person name="Hu X."/>
            <person name="Shank E.B."/>
            <person name="Swiecicka I."/>
            <person name="Hansen B.M."/>
            <person name="Andrup L."/>
            <person name="Young S.K."/>
            <person name="Zeng Q."/>
            <person name="Gargeya S."/>
            <person name="Fitzgerald M."/>
            <person name="Haas B."/>
            <person name="Abouelleil A."/>
            <person name="Alvarado L."/>
            <person name="Arachchi H.M."/>
            <person name="Berlin A."/>
            <person name="Chapman S.B."/>
            <person name="Goldberg J."/>
            <person name="Griggs A."/>
            <person name="Gujja S."/>
            <person name="Hansen M."/>
            <person name="Howarth C."/>
            <person name="Imamovic A."/>
            <person name="Larimer J."/>
            <person name="McCowen C."/>
            <person name="Montmayeur A."/>
            <person name="Murphy C."/>
            <person name="Neiman D."/>
            <person name="Pearson M."/>
            <person name="Priest M."/>
            <person name="Roberts A."/>
            <person name="Saif S."/>
            <person name="Shea T."/>
            <person name="Sisk P."/>
            <person name="Sykes S."/>
            <person name="Wortman J."/>
            <person name="Nusbaum C."/>
            <person name="Birren B."/>
        </authorList>
    </citation>
    <scope>NUCLEOTIDE SEQUENCE</scope>
    <source>
        <strain evidence="1">VD014</strain>
    </source>
</reference>
<protein>
    <submittedName>
        <fullName evidence="1">Uncharacterized protein</fullName>
    </submittedName>
</protein>
<sequence>MATLRLKVINDRLVIDLNKMTEDYMESYGYDGMPSKYDTGELACAEQIGYVSIPEGQLNKIMAEYENGGECGWCGEIRKELRGPHLLDFVPGEKMCRNCWETDRENYLGAVGEDIGPFDKEENQTK</sequence>
<proteinExistence type="predicted"/>
<accession>A0A9W5NQ01</accession>
<dbReference type="EMBL" id="AHER01000030">
    <property type="protein sequence ID" value="EJR22347.1"/>
    <property type="molecule type" value="Genomic_DNA"/>
</dbReference>
<evidence type="ECO:0000313" key="2">
    <source>
        <dbReference type="Proteomes" id="UP000006607"/>
    </source>
</evidence>
<dbReference type="Proteomes" id="UP000006607">
    <property type="component" value="Unassembled WGS sequence"/>
</dbReference>
<organism evidence="1 2">
    <name type="scientific">Bacillus cereus (strain VD014)</name>
    <dbReference type="NCBI Taxonomy" id="1053223"/>
    <lineage>
        <taxon>Bacteria</taxon>
        <taxon>Bacillati</taxon>
        <taxon>Bacillota</taxon>
        <taxon>Bacilli</taxon>
        <taxon>Bacillales</taxon>
        <taxon>Bacillaceae</taxon>
        <taxon>Bacillus</taxon>
        <taxon>Bacillus cereus group</taxon>
    </lineage>
</organism>
<gene>
    <name evidence="1" type="ORF">IIA_02382</name>
</gene>
<evidence type="ECO:0000313" key="1">
    <source>
        <dbReference type="EMBL" id="EJR22347.1"/>
    </source>
</evidence>
<dbReference type="AlphaFoldDB" id="A0A9W5NQ01"/>
<name>A0A9W5NQ01_BACC8</name>
<dbReference type="RefSeq" id="WP_000224027.1">
    <property type="nucleotide sequence ID" value="NZ_JH792025.1"/>
</dbReference>
<comment type="caution">
    <text evidence="1">The sequence shown here is derived from an EMBL/GenBank/DDBJ whole genome shotgun (WGS) entry which is preliminary data.</text>
</comment>